<dbReference type="SUPFAM" id="SSF56935">
    <property type="entry name" value="Porins"/>
    <property type="match status" value="1"/>
</dbReference>
<gene>
    <name evidence="9" type="ORF">EV199_5769</name>
</gene>
<evidence type="ECO:0000313" key="10">
    <source>
        <dbReference type="Proteomes" id="UP000293874"/>
    </source>
</evidence>
<dbReference type="Pfam" id="PF07715">
    <property type="entry name" value="Plug"/>
    <property type="match status" value="1"/>
</dbReference>
<dbReference type="Pfam" id="PF13715">
    <property type="entry name" value="CarbopepD_reg_2"/>
    <property type="match status" value="1"/>
</dbReference>
<reference evidence="9 10" key="1">
    <citation type="submission" date="2019-02" db="EMBL/GenBank/DDBJ databases">
        <title>Genomic Encyclopedia of Type Strains, Phase IV (KMG-IV): sequencing the most valuable type-strain genomes for metagenomic binning, comparative biology and taxonomic classification.</title>
        <authorList>
            <person name="Goeker M."/>
        </authorList>
    </citation>
    <scope>NUCLEOTIDE SEQUENCE [LARGE SCALE GENOMIC DNA]</scope>
    <source>
        <strain evidence="9 10">DSM 18116</strain>
    </source>
</reference>
<sequence length="1132" mass="125706">MLPIPPGRRFHAPTKLPFIPKHQRKRILLSVWLLAMVFLPPATLHAQSPPANSFITMANSKTSLLIIFNEIKKQTNYDVIYNANEVDVNVKVSVNAKKEPLESFLRQVLGKLSLHHTIVRNLIIVQPKVIGMNVEIEVKKENTLKGFVQDERGSPLYGVSIVLKRSGKGTQSDASGLFMLKDFTPGDSVEFSIVGYQLRVLPAEAVMNVALKMAVNELDEAIVQAYGTTSRRLSTGTIVKVSGDEIRKQPVQNPLMALMGKVPGLTITPWTNYAHAPIGVEIRGRNSLNPQFPGDPLYVIDGRPINYLQTGNAFTQRAGVSSGAVQGGFSLTGGQSPLFGMNMNDIESIEVLMDADATAIYGSRGANGVIIITTRKPKPGKTAVTLSLNRAVTDIPAYPKLISPSTYYQLRREAFANDGQEPTPSSAPDLMFWDTTRNTDFRKIFYNKGAVTTLGFGISGGDERAVFGLSTQFTDTKGMNSWSGKNQAFSINLRSELKSNDKKMTISGDVSYVYTYTNALFMGAIPFNIAPSSPDVLDSKGNPNFEGWRGPDGNEEYPFTRLFMPNETKSNTISSNLTFNYKFLRNLEYKASIGYNFNYNDNDNFTPIRAQDPIMKQLGSTIFGTTKSNSITIGSGIDYNARISRGNLSVGLGFEYNATMTNAITILAAGYTNDNLLRSLMNASFYQTLDAFAQQRMLGFRTRVTYNWENKYILSLTGNRDGSSQFGTQNQFGSFGSFGLAWNVNEEKWAKQLLPEWFSFFKLSANYGVIGNNNVGDYQYLSQWGGFDLNSIGTRYPDYNGMVPFVPVIPVNQKYQWERTRQFNGSFDFGFFRNKLNIRATVYRKLTDNQIMNIPTPEYTGFPYVKGNSPATMLNEGIELAINGTILSRGTFTWTASINGSRNRNLIKSFPNLKESPWANTYVIGQSLSTYYFLHYTGVDPLTGIPTFEDHSKDGVIYSGSLAPGAPGNDRYIKIVMDPFVSGGISSNLSYKGFSLSLTGSYAYQWMRDPFSMLRPGTRSVRFVPDDVLKNTWRKPGDLAKYPKLSNTGADMGSLNQSDFGYSKTFYLRLNNVALSYSLAPGILRKLRFSSCTINLNSSNFFVFTKYKGVDPVTGIDTPIQRVINTGINLTF</sequence>
<dbReference type="InterPro" id="IPR023997">
    <property type="entry name" value="TonB-dep_OMP_SusC/RagA_CS"/>
</dbReference>
<evidence type="ECO:0000256" key="3">
    <source>
        <dbReference type="ARBA" id="ARBA00022452"/>
    </source>
</evidence>
<evidence type="ECO:0000313" key="9">
    <source>
        <dbReference type="EMBL" id="RZS65594.1"/>
    </source>
</evidence>
<dbReference type="Gene3D" id="2.40.170.20">
    <property type="entry name" value="TonB-dependent receptor, beta-barrel domain"/>
    <property type="match status" value="1"/>
</dbReference>
<evidence type="ECO:0000256" key="4">
    <source>
        <dbReference type="ARBA" id="ARBA00022692"/>
    </source>
</evidence>
<evidence type="ECO:0000256" key="2">
    <source>
        <dbReference type="ARBA" id="ARBA00022448"/>
    </source>
</evidence>
<keyword evidence="3 7" id="KW-1134">Transmembrane beta strand</keyword>
<dbReference type="InterPro" id="IPR012910">
    <property type="entry name" value="Plug_dom"/>
</dbReference>
<dbReference type="SUPFAM" id="SSF49464">
    <property type="entry name" value="Carboxypeptidase regulatory domain-like"/>
    <property type="match status" value="1"/>
</dbReference>
<evidence type="ECO:0000256" key="6">
    <source>
        <dbReference type="ARBA" id="ARBA00023237"/>
    </source>
</evidence>
<dbReference type="Proteomes" id="UP000293874">
    <property type="component" value="Unassembled WGS sequence"/>
</dbReference>
<comment type="caution">
    <text evidence="9">The sequence shown here is derived from an EMBL/GenBank/DDBJ whole genome shotgun (WGS) entry which is preliminary data.</text>
</comment>
<evidence type="ECO:0000259" key="8">
    <source>
        <dbReference type="Pfam" id="PF07715"/>
    </source>
</evidence>
<keyword evidence="2 7" id="KW-0813">Transport</keyword>
<dbReference type="InterPro" id="IPR037066">
    <property type="entry name" value="Plug_dom_sf"/>
</dbReference>
<protein>
    <submittedName>
        <fullName evidence="9">TonB-linked SusC/RagA family outer membrane protein</fullName>
    </submittedName>
</protein>
<keyword evidence="4 7" id="KW-0812">Transmembrane</keyword>
<evidence type="ECO:0000256" key="5">
    <source>
        <dbReference type="ARBA" id="ARBA00023136"/>
    </source>
</evidence>
<dbReference type="NCBIfam" id="TIGR04056">
    <property type="entry name" value="OMP_RagA_SusC"/>
    <property type="match status" value="1"/>
</dbReference>
<proteinExistence type="inferred from homology"/>
<dbReference type="InterPro" id="IPR008969">
    <property type="entry name" value="CarboxyPept-like_regulatory"/>
</dbReference>
<dbReference type="InterPro" id="IPR036942">
    <property type="entry name" value="Beta-barrel_TonB_sf"/>
</dbReference>
<accession>A0A4Q7MC77</accession>
<dbReference type="GO" id="GO:0009279">
    <property type="term" value="C:cell outer membrane"/>
    <property type="evidence" value="ECO:0007669"/>
    <property type="project" value="UniProtKB-SubCell"/>
</dbReference>
<comment type="similarity">
    <text evidence="7">Belongs to the TonB-dependent receptor family.</text>
</comment>
<keyword evidence="6 7" id="KW-0998">Cell outer membrane</keyword>
<dbReference type="InterPro" id="IPR039426">
    <property type="entry name" value="TonB-dep_rcpt-like"/>
</dbReference>
<keyword evidence="5 7" id="KW-0472">Membrane</keyword>
<dbReference type="AlphaFoldDB" id="A0A4Q7MC77"/>
<organism evidence="9 10">
    <name type="scientific">Pseudobacter ginsenosidimutans</name>
    <dbReference type="NCBI Taxonomy" id="661488"/>
    <lineage>
        <taxon>Bacteria</taxon>
        <taxon>Pseudomonadati</taxon>
        <taxon>Bacteroidota</taxon>
        <taxon>Chitinophagia</taxon>
        <taxon>Chitinophagales</taxon>
        <taxon>Chitinophagaceae</taxon>
        <taxon>Pseudobacter</taxon>
    </lineage>
</organism>
<dbReference type="Gene3D" id="2.170.130.10">
    <property type="entry name" value="TonB-dependent receptor, plug domain"/>
    <property type="match status" value="1"/>
</dbReference>
<name>A0A4Q7MC77_9BACT</name>
<keyword evidence="10" id="KW-1185">Reference proteome</keyword>
<dbReference type="NCBIfam" id="TIGR04057">
    <property type="entry name" value="SusC_RagA_signa"/>
    <property type="match status" value="1"/>
</dbReference>
<dbReference type="InterPro" id="IPR023996">
    <property type="entry name" value="TonB-dep_OMP_SusC/RagA"/>
</dbReference>
<comment type="subcellular location">
    <subcellularLocation>
        <location evidence="1 7">Cell outer membrane</location>
        <topology evidence="1 7">Multi-pass membrane protein</topology>
    </subcellularLocation>
</comment>
<evidence type="ECO:0000256" key="1">
    <source>
        <dbReference type="ARBA" id="ARBA00004571"/>
    </source>
</evidence>
<dbReference type="PROSITE" id="PS52016">
    <property type="entry name" value="TONB_DEPENDENT_REC_3"/>
    <property type="match status" value="1"/>
</dbReference>
<evidence type="ECO:0000256" key="7">
    <source>
        <dbReference type="PROSITE-ProRule" id="PRU01360"/>
    </source>
</evidence>
<dbReference type="EMBL" id="SGXA01000005">
    <property type="protein sequence ID" value="RZS65594.1"/>
    <property type="molecule type" value="Genomic_DNA"/>
</dbReference>
<feature type="domain" description="TonB-dependent receptor plug" evidence="8">
    <location>
        <begin position="234"/>
        <end position="369"/>
    </location>
</feature>